<keyword evidence="1 2" id="KW-0560">Oxidoreductase</keyword>
<dbReference type="EMBL" id="PDCK01000043">
    <property type="protein sequence ID" value="PRQ32689.1"/>
    <property type="molecule type" value="Genomic_DNA"/>
</dbReference>
<evidence type="ECO:0000313" key="3">
    <source>
        <dbReference type="Proteomes" id="UP000238479"/>
    </source>
</evidence>
<dbReference type="SUPFAM" id="SSF51735">
    <property type="entry name" value="NAD(P)-binding Rossmann-fold domains"/>
    <property type="match status" value="1"/>
</dbReference>
<keyword evidence="3" id="KW-1185">Reference proteome</keyword>
<evidence type="ECO:0000313" key="2">
    <source>
        <dbReference type="EMBL" id="PRQ32689.1"/>
    </source>
</evidence>
<dbReference type="GO" id="GO:0030267">
    <property type="term" value="F:glyoxylate reductase (NADPH) activity"/>
    <property type="evidence" value="ECO:0007669"/>
    <property type="project" value="TreeGrafter"/>
</dbReference>
<dbReference type="InterPro" id="IPR036291">
    <property type="entry name" value="NAD(P)-bd_dom_sf"/>
</dbReference>
<dbReference type="GO" id="GO:0016618">
    <property type="term" value="F:hydroxypyruvate reductase [NAD(P)H] activity"/>
    <property type="evidence" value="ECO:0007669"/>
    <property type="project" value="TreeGrafter"/>
</dbReference>
<accession>A0A2P6QEU1</accession>
<dbReference type="Gene3D" id="3.40.50.720">
    <property type="entry name" value="NAD(P)-binding Rossmann-like Domain"/>
    <property type="match status" value="3"/>
</dbReference>
<proteinExistence type="predicted"/>
<dbReference type="Proteomes" id="UP000238479">
    <property type="component" value="Chromosome 5"/>
</dbReference>
<gene>
    <name evidence="2" type="ORF">RchiOBHm_Chr5g0049221</name>
</gene>
<dbReference type="STRING" id="74649.A0A2P6QEU1"/>
<protein>
    <submittedName>
        <fullName evidence="2">Putative oxidoreductase</fullName>
        <ecNumber evidence="2">1.1.1.-</ecNumber>
    </submittedName>
</protein>
<name>A0A2P6QEU1_ROSCH</name>
<dbReference type="EC" id="1.1.1.-" evidence="2"/>
<comment type="caution">
    <text evidence="2">The sequence shown here is derived from an EMBL/GenBank/DDBJ whole genome shotgun (WGS) entry which is preliminary data.</text>
</comment>
<dbReference type="GO" id="GO:0005829">
    <property type="term" value="C:cytosol"/>
    <property type="evidence" value="ECO:0007669"/>
    <property type="project" value="TreeGrafter"/>
</dbReference>
<dbReference type="InterPro" id="IPR050223">
    <property type="entry name" value="D-isomer_2-hydroxyacid_DH"/>
</dbReference>
<dbReference type="Gramene" id="PRQ32689">
    <property type="protein sequence ID" value="PRQ32689"/>
    <property type="gene ID" value="RchiOBHm_Chr5g0049221"/>
</dbReference>
<dbReference type="PANTHER" id="PTHR10996:SF179">
    <property type="entry name" value="D-ISOMER SPECIFIC 2-HYDROXYACID DEHYDROGENASE FAMILY PROTEIN-RELATED"/>
    <property type="match status" value="1"/>
</dbReference>
<evidence type="ECO:0000256" key="1">
    <source>
        <dbReference type="ARBA" id="ARBA00023002"/>
    </source>
</evidence>
<dbReference type="AlphaFoldDB" id="A0A2P6QEU1"/>
<organism evidence="2 3">
    <name type="scientific">Rosa chinensis</name>
    <name type="common">China rose</name>
    <dbReference type="NCBI Taxonomy" id="74649"/>
    <lineage>
        <taxon>Eukaryota</taxon>
        <taxon>Viridiplantae</taxon>
        <taxon>Streptophyta</taxon>
        <taxon>Embryophyta</taxon>
        <taxon>Tracheophyta</taxon>
        <taxon>Spermatophyta</taxon>
        <taxon>Magnoliopsida</taxon>
        <taxon>eudicotyledons</taxon>
        <taxon>Gunneridae</taxon>
        <taxon>Pentapetalae</taxon>
        <taxon>rosids</taxon>
        <taxon>fabids</taxon>
        <taxon>Rosales</taxon>
        <taxon>Rosaceae</taxon>
        <taxon>Rosoideae</taxon>
        <taxon>Rosoideae incertae sedis</taxon>
        <taxon>Rosa</taxon>
    </lineage>
</organism>
<sequence>MRGKNSASNRYVRDVLWATSTRGDYPRGSKIGGKKVGIVGLGNIGAQRLEAFGLVQFEERKAVFVIVDAGSDVFENEPDVPKQLFALHHMYCTSLQQAVLTHEAFVGLAALVTGNLEAFFSNNRCT</sequence>
<dbReference type="PANTHER" id="PTHR10996">
    <property type="entry name" value="2-HYDROXYACID DEHYDROGENASE-RELATED"/>
    <property type="match status" value="1"/>
</dbReference>
<reference evidence="2 3" key="1">
    <citation type="journal article" date="2018" name="Nat. Genet.">
        <title>The Rosa genome provides new insights in the design of modern roses.</title>
        <authorList>
            <person name="Bendahmane M."/>
        </authorList>
    </citation>
    <scope>NUCLEOTIDE SEQUENCE [LARGE SCALE GENOMIC DNA]</scope>
    <source>
        <strain evidence="3">cv. Old Blush</strain>
    </source>
</reference>